<dbReference type="Proteomes" id="UP000199800">
    <property type="component" value="Unassembled WGS sequence"/>
</dbReference>
<proteinExistence type="predicted"/>
<protein>
    <recommendedName>
        <fullName evidence="3">YqzL-like protein</fullName>
    </recommendedName>
</protein>
<dbReference type="AlphaFoldDB" id="A0A1I0ETP1"/>
<dbReference type="EMBL" id="FOHN01000025">
    <property type="protein sequence ID" value="SET48947.1"/>
    <property type="molecule type" value="Genomic_DNA"/>
</dbReference>
<evidence type="ECO:0000313" key="1">
    <source>
        <dbReference type="EMBL" id="SET48947.1"/>
    </source>
</evidence>
<organism evidence="1 2">
    <name type="scientific">[Clostridium] polysaccharolyticum</name>
    <dbReference type="NCBI Taxonomy" id="29364"/>
    <lineage>
        <taxon>Bacteria</taxon>
        <taxon>Bacillati</taxon>
        <taxon>Bacillota</taxon>
        <taxon>Clostridia</taxon>
        <taxon>Lachnospirales</taxon>
        <taxon>Lachnospiraceae</taxon>
    </lineage>
</organism>
<name>A0A1I0ETP1_9FIRM</name>
<evidence type="ECO:0008006" key="3">
    <source>
        <dbReference type="Google" id="ProtNLM"/>
    </source>
</evidence>
<gene>
    <name evidence="1" type="ORF">SAMN04487772_1256</name>
</gene>
<sequence length="48" mass="5679">MSDRELWKLFEKTGSINDYLNYACTCESNLDGEEIVCQESYKEDECFE</sequence>
<reference evidence="1 2" key="1">
    <citation type="submission" date="2016-10" db="EMBL/GenBank/DDBJ databases">
        <authorList>
            <person name="de Groot N.N."/>
        </authorList>
    </citation>
    <scope>NUCLEOTIDE SEQUENCE [LARGE SCALE GENOMIC DNA]</scope>
    <source>
        <strain evidence="1 2">DSM 1801</strain>
    </source>
</reference>
<accession>A0A1I0ETP1</accession>
<dbReference type="STRING" id="29364.SAMN04487772_1256"/>
<evidence type="ECO:0000313" key="2">
    <source>
        <dbReference type="Proteomes" id="UP000199800"/>
    </source>
</evidence>
<keyword evidence="2" id="KW-1185">Reference proteome</keyword>
<dbReference type="RefSeq" id="WP_177180785.1">
    <property type="nucleotide sequence ID" value="NZ_FOHN01000025.1"/>
</dbReference>